<dbReference type="Proteomes" id="UP000263742">
    <property type="component" value="Segment"/>
</dbReference>
<dbReference type="Pfam" id="PF05838">
    <property type="entry name" value="Glyco_hydro_108"/>
    <property type="match status" value="1"/>
</dbReference>
<accession>A0A384ZWH7</accession>
<evidence type="ECO:0000313" key="4">
    <source>
        <dbReference type="Proteomes" id="UP000263742"/>
    </source>
</evidence>
<dbReference type="CDD" id="cd13926">
    <property type="entry name" value="N-acetylmuramidase_GH108"/>
    <property type="match status" value="1"/>
</dbReference>
<evidence type="ECO:0000259" key="1">
    <source>
        <dbReference type="Pfam" id="PF05838"/>
    </source>
</evidence>
<evidence type="ECO:0000259" key="2">
    <source>
        <dbReference type="Pfam" id="PF09374"/>
    </source>
</evidence>
<evidence type="ECO:0000313" key="3">
    <source>
        <dbReference type="EMBL" id="AXG66585.1"/>
    </source>
</evidence>
<dbReference type="Pfam" id="PF09374">
    <property type="entry name" value="PG_binding_3"/>
    <property type="match status" value="1"/>
</dbReference>
<dbReference type="EMBL" id="MH460460">
    <property type="protein sequence ID" value="AXG66585.1"/>
    <property type="molecule type" value="Genomic_DNA"/>
</dbReference>
<gene>
    <name evidence="3" type="ORF">JA13_182</name>
</gene>
<dbReference type="InterPro" id="IPR023346">
    <property type="entry name" value="Lysozyme-like_dom_sf"/>
</dbReference>
<feature type="domain" description="Peptidoglycan binding" evidence="2">
    <location>
        <begin position="100"/>
        <end position="181"/>
    </location>
</feature>
<keyword evidence="3" id="KW-0378">Hydrolase</keyword>
<reference evidence="3 4" key="1">
    <citation type="journal article" date="2018" name="Front. Microbiol.">
        <title>Jumbo Bacteriophages Are Represented Within an Increasing Diversity of Environmental Viruses Infecting the Emerging Phytopathogen, Dickeya solani.</title>
        <authorList>
            <person name="Day A.W."/>
            <person name="Ahn J."/>
            <person name="Salmond G.P.C."/>
        </authorList>
    </citation>
    <scope>NUCLEOTIDE SEQUENCE [LARGE SCALE GENOMIC DNA]</scope>
</reference>
<name>A0A384ZWH7_9CAUD</name>
<dbReference type="SUPFAM" id="SSF53955">
    <property type="entry name" value="Lysozyme-like"/>
    <property type="match status" value="1"/>
</dbReference>
<dbReference type="InterPro" id="IPR018537">
    <property type="entry name" value="Peptidoglycan-bd_3"/>
</dbReference>
<feature type="domain" description="TtsA-like Glycoside hydrolase family 108" evidence="1">
    <location>
        <begin position="12"/>
        <end position="95"/>
    </location>
</feature>
<proteinExistence type="predicted"/>
<protein>
    <submittedName>
        <fullName evidence="3">Putative glycosyl hydrolase</fullName>
    </submittedName>
</protein>
<sequence length="191" mass="21310">MATANLAEKAIEEVIGREGGSKFTNRATDRGKATRWGIIEKTARDFGYTGSMETLPKETAVAIYRKNFWDMCKCDQLAKFSEELAVWVFDFAVNSSPANAIEPLQGLLNVLNDRQKLYPDFAPAANIGPKTLAALESYCKVRDVKILARVYNGLRLAFLYNIAVKDESQESNIYGWFNRVVNITANVGVTK</sequence>
<dbReference type="InterPro" id="IPR008565">
    <property type="entry name" value="TtsA-like_GH18_dom"/>
</dbReference>
<dbReference type="Gene3D" id="1.20.141.10">
    <property type="entry name" value="Chitosanase, subunit A, domain 1"/>
    <property type="match status" value="1"/>
</dbReference>
<dbReference type="GO" id="GO:0016787">
    <property type="term" value="F:hydrolase activity"/>
    <property type="evidence" value="ECO:0007669"/>
    <property type="project" value="UniProtKB-KW"/>
</dbReference>
<organism evidence="3 4">
    <name type="scientific">Dickeya phage vB_DsoM_JA13</name>
    <dbReference type="NCBI Taxonomy" id="2283030"/>
    <lineage>
        <taxon>Viruses</taxon>
        <taxon>Duplodnaviria</taxon>
        <taxon>Heunggongvirae</taxon>
        <taxon>Uroviricota</taxon>
        <taxon>Caudoviricetes</taxon>
        <taxon>Salmondvirus</taxon>
        <taxon>Salmondvirus JA11</taxon>
    </lineage>
</organism>